<proteinExistence type="predicted"/>
<dbReference type="AlphaFoldDB" id="A0A2K9YD97"/>
<evidence type="ECO:0000313" key="1">
    <source>
        <dbReference type="EMBL" id="AUW30790.1"/>
    </source>
</evidence>
<reference evidence="1" key="1">
    <citation type="submission" date="2017-12" db="EMBL/GenBank/DDBJ databases">
        <title>Genome Sequencing Reveals a Rich Biosynthetic Potential.</title>
        <authorList>
            <person name="Bertrand R.L."/>
            <person name="Abdel-Hameed M.E."/>
            <person name="Sorensen J.L."/>
        </authorList>
    </citation>
    <scope>NUCLEOTIDE SEQUENCE</scope>
</reference>
<organism evidence="1">
    <name type="scientific">Cladonia uncialis subsp. uncialis</name>
    <dbReference type="NCBI Taxonomy" id="180999"/>
    <lineage>
        <taxon>Eukaryota</taxon>
        <taxon>Fungi</taxon>
        <taxon>Dikarya</taxon>
        <taxon>Ascomycota</taxon>
        <taxon>Pezizomycotina</taxon>
        <taxon>Lecanoromycetes</taxon>
        <taxon>OSLEUM clade</taxon>
        <taxon>Lecanoromycetidae</taxon>
        <taxon>Lecanorales</taxon>
        <taxon>Lecanorineae</taxon>
        <taxon>Cladoniaceae</taxon>
        <taxon>Cladonia</taxon>
    </lineage>
</organism>
<sequence length="374" mass="42483">MIDGVAFGLEIEIIVIPSGESTGAPLPMTEQQLRDFLIEKDKTYSASHMQTKTEENIRKFAWKSIEKEESRRIAKWMEAKYAEYAKDKPDIAGLRVSWDETKKKDRTFDKWQITTPCHTETFNPKANAVSFLADRLYLDGLEIISPVMKTDFTNDGYFHVKEQLESFYGFLTECCHFALESNANCSTHIHVSCKEAQKWPPEYARRVAVAAYCWQPVVDAMLTEERRQSPTTAELVMLLNPDDRYWGWNFNNLLLMGQSESYEESKIGTVEFRRPPGSPTLAAALKWLHFTTRFVWAATERGSKDYFRSLKGKPTKSELKDFMKIDETLLPQAVIQAGNAGFGIVVPVPVQGQQLEARAAVAENIEEAVEAGAL</sequence>
<dbReference type="EMBL" id="MG777473">
    <property type="protein sequence ID" value="AUW30790.1"/>
    <property type="molecule type" value="Genomic_DNA"/>
</dbReference>
<protein>
    <recommendedName>
        <fullName evidence="2">Amidoligase</fullName>
    </recommendedName>
</protein>
<dbReference type="PANTHER" id="PTHR36847:SF1">
    <property type="entry name" value="AMIDOLIGASE ENZYME"/>
    <property type="match status" value="1"/>
</dbReference>
<name>A0A2K9YD97_CLAUC</name>
<evidence type="ECO:0008006" key="2">
    <source>
        <dbReference type="Google" id="ProtNLM"/>
    </source>
</evidence>
<accession>A0A2K9YD97</accession>
<dbReference type="PANTHER" id="PTHR36847">
    <property type="entry name" value="AMIDOLIGASE ENZYME"/>
    <property type="match status" value="1"/>
</dbReference>